<evidence type="ECO:0000256" key="8">
    <source>
        <dbReference type="ARBA" id="ARBA00022989"/>
    </source>
</evidence>
<dbReference type="Pfam" id="PF02096">
    <property type="entry name" value="60KD_IMP"/>
    <property type="match status" value="1"/>
</dbReference>
<evidence type="ECO:0000256" key="13">
    <source>
        <dbReference type="HAMAP-Rule" id="MF_01810"/>
    </source>
</evidence>
<keyword evidence="5 13" id="KW-1003">Cell membrane</keyword>
<comment type="caution">
    <text evidence="16">The sequence shown here is derived from an EMBL/GenBank/DDBJ whole genome shotgun (WGS) entry which is preliminary data.</text>
</comment>
<comment type="function">
    <text evidence="13">Required for the insertion and/or proper folding and/or complex formation of integral membrane proteins into the membrane. Involved in integration of membrane proteins that insert both dependently and independently of the Sec translocase complex, as well as at least some lipoproteins. Aids folding of multispanning membrane proteins.</text>
</comment>
<dbReference type="CDD" id="cd20070">
    <property type="entry name" value="5TM_YidC_Alb3"/>
    <property type="match status" value="1"/>
</dbReference>
<evidence type="ECO:0000256" key="10">
    <source>
        <dbReference type="ARBA" id="ARBA00023186"/>
    </source>
</evidence>
<keyword evidence="17" id="KW-1185">Reference proteome</keyword>
<feature type="domain" description="Membrane insertase YidC N-terminal" evidence="15">
    <location>
        <begin position="73"/>
        <end position="328"/>
    </location>
</feature>
<dbReference type="RefSeq" id="WP_184748574.1">
    <property type="nucleotide sequence ID" value="NZ_JACHGJ010000011.1"/>
</dbReference>
<dbReference type="InterPro" id="IPR028053">
    <property type="entry name" value="Membr_insert_YidC_N"/>
</dbReference>
<keyword evidence="6 13" id="KW-0812">Transmembrane</keyword>
<organism evidence="16 17">
    <name type="scientific">Spirochaeta isovalerica</name>
    <dbReference type="NCBI Taxonomy" id="150"/>
    <lineage>
        <taxon>Bacteria</taxon>
        <taxon>Pseudomonadati</taxon>
        <taxon>Spirochaetota</taxon>
        <taxon>Spirochaetia</taxon>
        <taxon>Spirochaetales</taxon>
        <taxon>Spirochaetaceae</taxon>
        <taxon>Spirochaeta</taxon>
    </lineage>
</organism>
<evidence type="ECO:0000259" key="15">
    <source>
        <dbReference type="Pfam" id="PF14849"/>
    </source>
</evidence>
<dbReference type="NCBIfam" id="TIGR03592">
    <property type="entry name" value="yidC_oxa1_cterm"/>
    <property type="match status" value="1"/>
</dbReference>
<evidence type="ECO:0000256" key="12">
    <source>
        <dbReference type="ARBA" id="ARBA00033342"/>
    </source>
</evidence>
<evidence type="ECO:0000313" key="16">
    <source>
        <dbReference type="EMBL" id="MBB6482337.1"/>
    </source>
</evidence>
<dbReference type="GO" id="GO:0005886">
    <property type="term" value="C:plasma membrane"/>
    <property type="evidence" value="ECO:0007669"/>
    <property type="project" value="UniProtKB-SubCell"/>
</dbReference>
<keyword evidence="4 13" id="KW-0813">Transport</keyword>
<accession>A0A841RGJ7</accession>
<name>A0A841RGJ7_9SPIO</name>
<comment type="similarity">
    <text evidence="2 13">Belongs to the OXA1/ALB3/YidC family. Type 1 subfamily.</text>
</comment>
<evidence type="ECO:0000256" key="9">
    <source>
        <dbReference type="ARBA" id="ARBA00023136"/>
    </source>
</evidence>
<dbReference type="PRINTS" id="PR00701">
    <property type="entry name" value="60KDINNERMP"/>
</dbReference>
<sequence length="563" mass="63159">MDKRTLLAVILSVIVMTGGYLLQNKLAPPAPVIEETEAAAAVETVEQETTAEPAETVTIDFEAVDEVVPARTVKVDTDVLSVEFSNSGAVITSLVLKDHLDYATNLPIDMINKGDGDYNAFNISFDEKFNQFLTENFHYENKGNGVHEFYRDFRKTGSDEVFRVVKRYTFSDQEYLFKIDVTLVDAPYSSYSLSFGPDIGPTFTKLDNRNELRRYYSYSDGKKENHKLKGDVETITNQVDWASINGKYFSLIIVPEDRTSAITWEKNTLSGYNNSSELHLTSNLSGSRTDSSYYVYAGPKNTEILKKYESSETNQFGLSESHFDEVIDSSTIPGLGWLSNILKYILIFFNKLIPNYGIAIILLTLLIKIIFYPVTHKSFESTSKMQAIQPKLKKLQDQYKNDPQKLNMATAELYKEEGVNPLGGCLPMLVQMPIFFALYGLLNSYFGLRGASFIPGWIDNLSSPESIFTLPFAIPLLGWTAVRLLPFLYLGTQLVMSRITQAGTAAAGGQSNSQMKMLTLGMPIMFFFILYDMPSGLLLYWTVTNVLSAAQQYVINKKKAAQS</sequence>
<evidence type="ECO:0000256" key="11">
    <source>
        <dbReference type="ARBA" id="ARBA00033245"/>
    </source>
</evidence>
<feature type="transmembrane region" description="Helical" evidence="13">
    <location>
        <begin position="356"/>
        <end position="375"/>
    </location>
</feature>
<dbReference type="Pfam" id="PF14849">
    <property type="entry name" value="YidC_periplas"/>
    <property type="match status" value="1"/>
</dbReference>
<evidence type="ECO:0000256" key="5">
    <source>
        <dbReference type="ARBA" id="ARBA00022475"/>
    </source>
</evidence>
<dbReference type="CDD" id="cd19961">
    <property type="entry name" value="EcYidC-like_peri"/>
    <property type="match status" value="1"/>
</dbReference>
<feature type="transmembrane region" description="Helical" evidence="13">
    <location>
        <begin position="470"/>
        <end position="492"/>
    </location>
</feature>
<evidence type="ECO:0000256" key="6">
    <source>
        <dbReference type="ARBA" id="ARBA00022692"/>
    </source>
</evidence>
<dbReference type="GO" id="GO:0032977">
    <property type="term" value="F:membrane insertase activity"/>
    <property type="evidence" value="ECO:0007669"/>
    <property type="project" value="InterPro"/>
</dbReference>
<dbReference type="InterPro" id="IPR001708">
    <property type="entry name" value="YidC/ALB3/OXA1/COX18"/>
</dbReference>
<reference evidence="16 17" key="1">
    <citation type="submission" date="2020-08" db="EMBL/GenBank/DDBJ databases">
        <title>Genomic Encyclopedia of Type Strains, Phase IV (KMG-IV): sequencing the most valuable type-strain genomes for metagenomic binning, comparative biology and taxonomic classification.</title>
        <authorList>
            <person name="Goeker M."/>
        </authorList>
    </citation>
    <scope>NUCLEOTIDE SEQUENCE [LARGE SCALE GENOMIC DNA]</scope>
    <source>
        <strain evidence="16 17">DSM 2461</strain>
    </source>
</reference>
<keyword evidence="8 13" id="KW-1133">Transmembrane helix</keyword>
<feature type="transmembrane region" description="Helical" evidence="13">
    <location>
        <begin position="436"/>
        <end position="458"/>
    </location>
</feature>
<dbReference type="InterPro" id="IPR047196">
    <property type="entry name" value="YidC_ALB_C"/>
</dbReference>
<gene>
    <name evidence="13" type="primary">yidC</name>
    <name evidence="16" type="ORF">HNR50_004030</name>
</gene>
<comment type="subcellular location">
    <subcellularLocation>
        <location evidence="1">Cell inner membrane</location>
        <topology evidence="1">Multi-pass membrane protein</topology>
    </subcellularLocation>
    <subcellularLocation>
        <location evidence="13">Cell membrane</location>
        <topology evidence="13">Multi-pass membrane protein</topology>
    </subcellularLocation>
</comment>
<comment type="subunit">
    <text evidence="13">Interacts with the Sec translocase complex via SecD. Specifically interacts with transmembrane segments of nascent integral membrane proteins during membrane integration.</text>
</comment>
<dbReference type="PANTHER" id="PTHR12428">
    <property type="entry name" value="OXA1"/>
    <property type="match status" value="1"/>
</dbReference>
<evidence type="ECO:0000256" key="7">
    <source>
        <dbReference type="ARBA" id="ARBA00022927"/>
    </source>
</evidence>
<keyword evidence="7 13" id="KW-0653">Protein transport</keyword>
<evidence type="ECO:0000256" key="3">
    <source>
        <dbReference type="ARBA" id="ARBA00015325"/>
    </source>
</evidence>
<dbReference type="InterPro" id="IPR028055">
    <property type="entry name" value="YidC/Oxa/ALB_C"/>
</dbReference>
<evidence type="ECO:0000313" key="17">
    <source>
        <dbReference type="Proteomes" id="UP000587760"/>
    </source>
</evidence>
<proteinExistence type="inferred from homology"/>
<evidence type="ECO:0000256" key="1">
    <source>
        <dbReference type="ARBA" id="ARBA00004429"/>
    </source>
</evidence>
<dbReference type="Proteomes" id="UP000587760">
    <property type="component" value="Unassembled WGS sequence"/>
</dbReference>
<protein>
    <recommendedName>
        <fullName evidence="3 13">Membrane protein insertase YidC</fullName>
    </recommendedName>
    <alternativeName>
        <fullName evidence="12 13">Foldase YidC</fullName>
    </alternativeName>
    <alternativeName>
        <fullName evidence="11 13">Membrane integrase YidC</fullName>
    </alternativeName>
    <alternativeName>
        <fullName evidence="13">Membrane protein YidC</fullName>
    </alternativeName>
</protein>
<dbReference type="EMBL" id="JACHGJ010000011">
    <property type="protein sequence ID" value="MBB6482337.1"/>
    <property type="molecule type" value="Genomic_DNA"/>
</dbReference>
<evidence type="ECO:0000256" key="4">
    <source>
        <dbReference type="ARBA" id="ARBA00022448"/>
    </source>
</evidence>
<evidence type="ECO:0000259" key="14">
    <source>
        <dbReference type="Pfam" id="PF02096"/>
    </source>
</evidence>
<keyword evidence="10 13" id="KW-0143">Chaperone</keyword>
<dbReference type="PANTHER" id="PTHR12428:SF65">
    <property type="entry name" value="CYTOCHROME C OXIDASE ASSEMBLY PROTEIN COX18, MITOCHONDRIAL"/>
    <property type="match status" value="1"/>
</dbReference>
<dbReference type="HAMAP" id="MF_01810">
    <property type="entry name" value="YidC_type1"/>
    <property type="match status" value="1"/>
</dbReference>
<dbReference type="InterPro" id="IPR038221">
    <property type="entry name" value="YidC_periplasmic_sf"/>
</dbReference>
<dbReference type="InterPro" id="IPR019998">
    <property type="entry name" value="Membr_insert_YidC"/>
</dbReference>
<dbReference type="GO" id="GO:0051205">
    <property type="term" value="P:protein insertion into membrane"/>
    <property type="evidence" value="ECO:0007669"/>
    <property type="project" value="TreeGrafter"/>
</dbReference>
<dbReference type="Gene3D" id="2.70.98.90">
    <property type="match status" value="1"/>
</dbReference>
<dbReference type="AlphaFoldDB" id="A0A841RGJ7"/>
<feature type="domain" description="Membrane insertase YidC/Oxa/ALB C-terminal" evidence="14">
    <location>
        <begin position="356"/>
        <end position="557"/>
    </location>
</feature>
<evidence type="ECO:0000256" key="2">
    <source>
        <dbReference type="ARBA" id="ARBA00010527"/>
    </source>
</evidence>
<feature type="transmembrane region" description="Helical" evidence="13">
    <location>
        <begin position="513"/>
        <end position="531"/>
    </location>
</feature>
<keyword evidence="9 13" id="KW-0472">Membrane</keyword>
<dbReference type="GO" id="GO:0015031">
    <property type="term" value="P:protein transport"/>
    <property type="evidence" value="ECO:0007669"/>
    <property type="project" value="UniProtKB-KW"/>
</dbReference>
<dbReference type="NCBIfam" id="TIGR03593">
    <property type="entry name" value="yidC_nterm"/>
    <property type="match status" value="1"/>
</dbReference>